<evidence type="ECO:0000256" key="3">
    <source>
        <dbReference type="SAM" id="MobiDB-lite"/>
    </source>
</evidence>
<dbReference type="EMBL" id="CP001670">
    <property type="protein sequence ID" value="AFZ81146.1"/>
    <property type="molecule type" value="Genomic_DNA"/>
</dbReference>
<dbReference type="eggNOG" id="KOG2506">
    <property type="taxonomic scope" value="Eukaryota"/>
</dbReference>
<keyword evidence="6" id="KW-1185">Reference proteome</keyword>
<evidence type="ECO:0000313" key="5">
    <source>
        <dbReference type="EMBL" id="AFZ81146.1"/>
    </source>
</evidence>
<dbReference type="PANTHER" id="PTHR43191">
    <property type="entry name" value="RRNA METHYLTRANSFERASE 3"/>
    <property type="match status" value="1"/>
</dbReference>
<dbReference type="Pfam" id="PF00588">
    <property type="entry name" value="SpoU_methylase"/>
    <property type="match status" value="1"/>
</dbReference>
<dbReference type="SUPFAM" id="SSF55315">
    <property type="entry name" value="L30e-like"/>
    <property type="match status" value="1"/>
</dbReference>
<reference evidence="5 6" key="1">
    <citation type="journal article" date="2012" name="BMC Genomics">
        <title>Comparative genomic analysis and phylogenetic position of Theileria equi.</title>
        <authorList>
            <person name="Kappmeyer L.S."/>
            <person name="Thiagarajan M."/>
            <person name="Herndon D.R."/>
            <person name="Ramsay J.D."/>
            <person name="Caler E."/>
            <person name="Djikeng A."/>
            <person name="Gillespie J.J."/>
            <person name="Lau A.O."/>
            <person name="Roalson E.H."/>
            <person name="Silva J.C."/>
            <person name="Silva M.G."/>
            <person name="Suarez C.E."/>
            <person name="Ueti M.W."/>
            <person name="Nene V.M."/>
            <person name="Mealey R.H."/>
            <person name="Knowles D.P."/>
            <person name="Brayton K.A."/>
        </authorList>
    </citation>
    <scope>NUCLEOTIDE SEQUENCE [LARGE SCALE GENOMIC DNA]</scope>
    <source>
        <strain evidence="5 6">WA</strain>
    </source>
</reference>
<keyword evidence="1" id="KW-0489">Methyltransferase</keyword>
<organism evidence="5 6">
    <name type="scientific">Theileria equi strain WA</name>
    <dbReference type="NCBI Taxonomy" id="1537102"/>
    <lineage>
        <taxon>Eukaryota</taxon>
        <taxon>Sar</taxon>
        <taxon>Alveolata</taxon>
        <taxon>Apicomplexa</taxon>
        <taxon>Aconoidasida</taxon>
        <taxon>Piroplasmida</taxon>
        <taxon>Theileriidae</taxon>
        <taxon>Theileria</taxon>
    </lineage>
</organism>
<keyword evidence="2" id="KW-0808">Transferase</keyword>
<dbReference type="SUPFAM" id="SSF75217">
    <property type="entry name" value="alpha/beta knot"/>
    <property type="match status" value="1"/>
</dbReference>
<dbReference type="InterPro" id="IPR029026">
    <property type="entry name" value="tRNA_m1G_MTases_N"/>
</dbReference>
<dbReference type="GO" id="GO:0003723">
    <property type="term" value="F:RNA binding"/>
    <property type="evidence" value="ECO:0007669"/>
    <property type="project" value="TreeGrafter"/>
</dbReference>
<sequence length="401" mass="45259">MNSGDVVARILDEIKQRSSLHVERSGRVAHKKARQVAGVSRDDKIISKIARSRFIFKTPSYSQNTDYFTRLINSSPKPRVLRSLHHPIVTHLLKLSNSSSYRSYRGLILLSSIKLIREYCRLNGSCARIYTTTHTNQLLMENDVKFDKVLIASKRVLERAGNLHSYDRGLLAEVPYPQPSRDLGSSKLVLCVCPSNKNDMRLTNSSLGTIMRSAQGLQWQSIWILKNGDIDLLDPLSIRASQNCLSTMPYSRGTIEETLEFANKNNLFMCKCTNNGIDVQSVEMQEKLKSYDGVMLLVGNIPYELRSASTEIRVNIQSKRFLNVKSEEANVHEIGAGTNDTVTNEPEKPSLETKPNNPHYTLDTQVSTSIAMYIIKKTFFNDIPRSPFIMAGTKNSDHTDK</sequence>
<dbReference type="OrthoDB" id="270651at2759"/>
<dbReference type="InterPro" id="IPR029028">
    <property type="entry name" value="Alpha/beta_knot_MTases"/>
</dbReference>
<dbReference type="RefSeq" id="XP_004830812.1">
    <property type="nucleotide sequence ID" value="XM_004830755.1"/>
</dbReference>
<dbReference type="VEuPathDB" id="PiroplasmaDB:BEWA_005540"/>
<evidence type="ECO:0000256" key="2">
    <source>
        <dbReference type="ARBA" id="ARBA00022679"/>
    </source>
</evidence>
<dbReference type="PANTHER" id="PTHR43191:SF2">
    <property type="entry name" value="RRNA METHYLTRANSFERASE 3, MITOCHONDRIAL"/>
    <property type="match status" value="1"/>
</dbReference>
<gene>
    <name evidence="5" type="ORF">BEWA_005540</name>
</gene>
<protein>
    <recommendedName>
        <fullName evidence="4">tRNA/rRNA methyltransferase SpoU type domain-containing protein</fullName>
    </recommendedName>
</protein>
<name>L0B1L9_THEEQ</name>
<feature type="region of interest" description="Disordered" evidence="3">
    <location>
        <begin position="335"/>
        <end position="359"/>
    </location>
</feature>
<dbReference type="Gene3D" id="3.40.1280.10">
    <property type="match status" value="1"/>
</dbReference>
<evidence type="ECO:0000259" key="4">
    <source>
        <dbReference type="Pfam" id="PF00588"/>
    </source>
</evidence>
<accession>L0B1L9</accession>
<dbReference type="GeneID" id="15806363"/>
<dbReference type="Proteomes" id="UP000031512">
    <property type="component" value="Chromosome 3"/>
</dbReference>
<dbReference type="InterPro" id="IPR051259">
    <property type="entry name" value="rRNA_Methyltransferase"/>
</dbReference>
<evidence type="ECO:0000313" key="6">
    <source>
        <dbReference type="Proteomes" id="UP000031512"/>
    </source>
</evidence>
<dbReference type="InterPro" id="IPR029064">
    <property type="entry name" value="Ribosomal_eL30-like_sf"/>
</dbReference>
<evidence type="ECO:0000256" key="1">
    <source>
        <dbReference type="ARBA" id="ARBA00022603"/>
    </source>
</evidence>
<dbReference type="InterPro" id="IPR001537">
    <property type="entry name" value="SpoU_MeTrfase"/>
</dbReference>
<feature type="domain" description="tRNA/rRNA methyltransferase SpoU type" evidence="4">
    <location>
        <begin position="207"/>
        <end position="300"/>
    </location>
</feature>
<dbReference type="KEGG" id="beq:BEWA_005540"/>
<dbReference type="AlphaFoldDB" id="L0B1L9"/>
<proteinExistence type="predicted"/>